<evidence type="ECO:0000313" key="1">
    <source>
        <dbReference type="EMBL" id="KAI0046161.1"/>
    </source>
</evidence>
<gene>
    <name evidence="1" type="ORF">FA95DRAFT_1560425</name>
</gene>
<evidence type="ECO:0000313" key="2">
    <source>
        <dbReference type="Proteomes" id="UP000814033"/>
    </source>
</evidence>
<proteinExistence type="predicted"/>
<comment type="caution">
    <text evidence="1">The sequence shown here is derived from an EMBL/GenBank/DDBJ whole genome shotgun (WGS) entry which is preliminary data.</text>
</comment>
<organism evidence="1 2">
    <name type="scientific">Auriscalpium vulgare</name>
    <dbReference type="NCBI Taxonomy" id="40419"/>
    <lineage>
        <taxon>Eukaryota</taxon>
        <taxon>Fungi</taxon>
        <taxon>Dikarya</taxon>
        <taxon>Basidiomycota</taxon>
        <taxon>Agaricomycotina</taxon>
        <taxon>Agaricomycetes</taxon>
        <taxon>Russulales</taxon>
        <taxon>Auriscalpiaceae</taxon>
        <taxon>Auriscalpium</taxon>
    </lineage>
</organism>
<protein>
    <submittedName>
        <fullName evidence="1">Uncharacterized protein</fullName>
    </submittedName>
</protein>
<sequence>MGAVNRLDHRGFQAWITSEGQQLPLYEPAIDTTKNRVTCWLASEEGKPFTIHWSDLGSGIDSAAYITLDGFKVPGRFLFGQGETKRTGVRTGQNSERPFVFAPTAPPTAAQRVASGSAHGDPSQLGMICLRVRRVKRVAVHDPNAPIVPPESVTSSRRTDLRVGYGEAMETTKQAPRTWKIKSHDAAHPGSYVTFVFRYRSREWLYDQGVLAETEFRGLFLNGTPAPAPAPTYAPVQTFAPSPALTYARAYTVPAPLPQHQVAASSSMAPPAPLFVKKRARRTASTPAQQPPMAMAMSMSMSDMTSSESSGSQNSSPQDPSAPYALAPLPYAPVVAEEEEDDPDDPVLRRKSSAGGRAHPYARPYNDRHYVRGS</sequence>
<name>A0ACB8RR09_9AGAM</name>
<dbReference type="Proteomes" id="UP000814033">
    <property type="component" value="Unassembled WGS sequence"/>
</dbReference>
<reference evidence="1" key="1">
    <citation type="submission" date="2021-02" db="EMBL/GenBank/DDBJ databases">
        <authorList>
            <consortium name="DOE Joint Genome Institute"/>
            <person name="Ahrendt S."/>
            <person name="Looney B.P."/>
            <person name="Miyauchi S."/>
            <person name="Morin E."/>
            <person name="Drula E."/>
            <person name="Courty P.E."/>
            <person name="Chicoki N."/>
            <person name="Fauchery L."/>
            <person name="Kohler A."/>
            <person name="Kuo A."/>
            <person name="Labutti K."/>
            <person name="Pangilinan J."/>
            <person name="Lipzen A."/>
            <person name="Riley R."/>
            <person name="Andreopoulos W."/>
            <person name="He G."/>
            <person name="Johnson J."/>
            <person name="Barry K.W."/>
            <person name="Grigoriev I.V."/>
            <person name="Nagy L."/>
            <person name="Hibbett D."/>
            <person name="Henrissat B."/>
            <person name="Matheny P.B."/>
            <person name="Labbe J."/>
            <person name="Martin F."/>
        </authorList>
    </citation>
    <scope>NUCLEOTIDE SEQUENCE</scope>
    <source>
        <strain evidence="1">FP105234-sp</strain>
    </source>
</reference>
<keyword evidence="2" id="KW-1185">Reference proteome</keyword>
<reference evidence="1" key="2">
    <citation type="journal article" date="2022" name="New Phytol.">
        <title>Evolutionary transition to the ectomycorrhizal habit in the genomes of a hyperdiverse lineage of mushroom-forming fungi.</title>
        <authorList>
            <person name="Looney B."/>
            <person name="Miyauchi S."/>
            <person name="Morin E."/>
            <person name="Drula E."/>
            <person name="Courty P.E."/>
            <person name="Kohler A."/>
            <person name="Kuo A."/>
            <person name="LaButti K."/>
            <person name="Pangilinan J."/>
            <person name="Lipzen A."/>
            <person name="Riley R."/>
            <person name="Andreopoulos W."/>
            <person name="He G."/>
            <person name="Johnson J."/>
            <person name="Nolan M."/>
            <person name="Tritt A."/>
            <person name="Barry K.W."/>
            <person name="Grigoriev I.V."/>
            <person name="Nagy L.G."/>
            <person name="Hibbett D."/>
            <person name="Henrissat B."/>
            <person name="Matheny P.B."/>
            <person name="Labbe J."/>
            <person name="Martin F.M."/>
        </authorList>
    </citation>
    <scope>NUCLEOTIDE SEQUENCE</scope>
    <source>
        <strain evidence="1">FP105234-sp</strain>
    </source>
</reference>
<accession>A0ACB8RR09</accession>
<dbReference type="EMBL" id="MU275933">
    <property type="protein sequence ID" value="KAI0046161.1"/>
    <property type="molecule type" value="Genomic_DNA"/>
</dbReference>